<dbReference type="GO" id="GO:0003677">
    <property type="term" value="F:DNA binding"/>
    <property type="evidence" value="ECO:0007669"/>
    <property type="project" value="InterPro"/>
</dbReference>
<dbReference type="InterPro" id="IPR032054">
    <property type="entry name" value="Cdt1_C"/>
</dbReference>
<dbReference type="CDD" id="cd08674">
    <property type="entry name" value="Cdt1_m"/>
    <property type="match status" value="1"/>
</dbReference>
<dbReference type="GO" id="GO:0070182">
    <property type="term" value="F:DNA polymerase binding"/>
    <property type="evidence" value="ECO:0007669"/>
    <property type="project" value="TreeGrafter"/>
</dbReference>
<dbReference type="SMART" id="SM01075">
    <property type="entry name" value="CDT1"/>
    <property type="match status" value="1"/>
</dbReference>
<dbReference type="Gene3D" id="1.10.10.1420">
    <property type="entry name" value="DNA replication factor Cdt1, C-terminal WH domain"/>
    <property type="match status" value="1"/>
</dbReference>
<dbReference type="Proteomes" id="UP000694844">
    <property type="component" value="Chromosome 5"/>
</dbReference>
<feature type="compositionally biased region" description="Basic residues" evidence="4">
    <location>
        <begin position="153"/>
        <end position="162"/>
    </location>
</feature>
<feature type="domain" description="CDT1 Geminin-binding" evidence="5">
    <location>
        <begin position="375"/>
        <end position="543"/>
    </location>
</feature>
<evidence type="ECO:0000313" key="6">
    <source>
        <dbReference type="Proteomes" id="UP000694844"/>
    </source>
</evidence>
<dbReference type="KEGG" id="cvn:111132658"/>
<keyword evidence="6" id="KW-1185">Reference proteome</keyword>
<dbReference type="CDD" id="cd08767">
    <property type="entry name" value="Cdt1_c"/>
    <property type="match status" value="1"/>
</dbReference>
<evidence type="ECO:0000256" key="1">
    <source>
        <dbReference type="ARBA" id="ARBA00008356"/>
    </source>
</evidence>
<dbReference type="InterPro" id="IPR036390">
    <property type="entry name" value="WH_DNA-bd_sf"/>
</dbReference>
<evidence type="ECO:0000259" key="5">
    <source>
        <dbReference type="SMART" id="SM01075"/>
    </source>
</evidence>
<organism evidence="6 7">
    <name type="scientific">Crassostrea virginica</name>
    <name type="common">Eastern oyster</name>
    <dbReference type="NCBI Taxonomy" id="6565"/>
    <lineage>
        <taxon>Eukaryota</taxon>
        <taxon>Metazoa</taxon>
        <taxon>Spiralia</taxon>
        <taxon>Lophotrochozoa</taxon>
        <taxon>Mollusca</taxon>
        <taxon>Bivalvia</taxon>
        <taxon>Autobranchia</taxon>
        <taxon>Pteriomorphia</taxon>
        <taxon>Ostreida</taxon>
        <taxon>Ostreoidea</taxon>
        <taxon>Ostreidae</taxon>
        <taxon>Crassostrea</taxon>
    </lineage>
</organism>
<dbReference type="GO" id="GO:0030174">
    <property type="term" value="P:regulation of DNA-templated DNA replication initiation"/>
    <property type="evidence" value="ECO:0007669"/>
    <property type="project" value="InterPro"/>
</dbReference>
<dbReference type="Pfam" id="PF16679">
    <property type="entry name" value="CDT1_C"/>
    <property type="match status" value="1"/>
</dbReference>
<protein>
    <submittedName>
        <fullName evidence="7">DNA replication factor Cdt1-like</fullName>
    </submittedName>
</protein>
<dbReference type="SUPFAM" id="SSF46785">
    <property type="entry name" value="Winged helix' DNA-binding domain"/>
    <property type="match status" value="1"/>
</dbReference>
<feature type="compositionally biased region" description="Polar residues" evidence="4">
    <location>
        <begin position="28"/>
        <end position="41"/>
    </location>
</feature>
<dbReference type="GO" id="GO:0000278">
    <property type="term" value="P:mitotic cell cycle"/>
    <property type="evidence" value="ECO:0007669"/>
    <property type="project" value="TreeGrafter"/>
</dbReference>
<dbReference type="GeneID" id="111132658"/>
<keyword evidence="2" id="KW-0131">Cell cycle</keyword>
<dbReference type="InterPro" id="IPR038090">
    <property type="entry name" value="Cdt1_C_WH_dom_sf"/>
</dbReference>
<dbReference type="PANTHER" id="PTHR28637:SF1">
    <property type="entry name" value="DNA REPLICATION FACTOR CDT1"/>
    <property type="match status" value="1"/>
</dbReference>
<feature type="coiled-coil region" evidence="3">
    <location>
        <begin position="293"/>
        <end position="323"/>
    </location>
</feature>
<feature type="compositionally biased region" description="Basic and acidic residues" evidence="4">
    <location>
        <begin position="171"/>
        <end position="180"/>
    </location>
</feature>
<dbReference type="InterPro" id="IPR045173">
    <property type="entry name" value="Cdt1"/>
</dbReference>
<feature type="region of interest" description="Disordered" evidence="4">
    <location>
        <begin position="1"/>
        <end position="215"/>
    </location>
</feature>
<gene>
    <name evidence="7" type="primary">LOC111132658</name>
</gene>
<dbReference type="InterPro" id="IPR014939">
    <property type="entry name" value="CDT1_Gemini-bd-like"/>
</dbReference>
<name>A0A8B8E9M3_CRAVI</name>
<dbReference type="Pfam" id="PF08839">
    <property type="entry name" value="CDT1"/>
    <property type="match status" value="1"/>
</dbReference>
<evidence type="ECO:0000313" key="7">
    <source>
        <dbReference type="RefSeq" id="XP_022336191.1"/>
    </source>
</evidence>
<proteinExistence type="inferred from homology"/>
<feature type="compositionally biased region" description="Basic residues" evidence="4">
    <location>
        <begin position="86"/>
        <end position="97"/>
    </location>
</feature>
<dbReference type="PANTHER" id="PTHR28637">
    <property type="entry name" value="DNA REPLICATION FACTOR CDT1"/>
    <property type="match status" value="1"/>
</dbReference>
<dbReference type="GO" id="GO:0005634">
    <property type="term" value="C:nucleus"/>
    <property type="evidence" value="ECO:0007669"/>
    <property type="project" value="TreeGrafter"/>
</dbReference>
<accession>A0A8B8E9M3</accession>
<dbReference type="RefSeq" id="XP_022336191.1">
    <property type="nucleotide sequence ID" value="XM_022480483.1"/>
</dbReference>
<dbReference type="AlphaFoldDB" id="A0A8B8E9M3"/>
<feature type="compositionally biased region" description="Polar residues" evidence="4">
    <location>
        <begin position="69"/>
        <end position="85"/>
    </location>
</feature>
<feature type="compositionally biased region" description="Polar residues" evidence="4">
    <location>
        <begin position="108"/>
        <end position="125"/>
    </location>
</feature>
<sequence>MAQARVTEFYATKKRNGDSQPSKRRKLQVTSDIPETIQNEPVATRSTRSSSRRKESVPPVSAEPENVLFTLSTSDKGTKSASNRVLRQRTRKIKQIKGQKTIVEALESRSSSPTNSLDGEEVTSSWDEHDGPLTPSKKTKQNAEHGTEQAAKGSRKRDRHLVKNQSLATPLKEDQDENLKAPRSRKKLQLRANVIASSESENSENETTEPPAVTEKQMFREALDLPVLTPAISPLPETPEAVRQQMKKGPDVPTSSKVHAAMDKLKKLNQEGTSMEKVSRSDVKEKLQKCGKLEDLKTQLLQLNEAKKQIKKIKEARNKSTTKTTKSKAAAPELDKFEAIEVKVEGPSEPVSEKKAPAFERFHHLATPAPPSLNLPYKYRLLEDMFKGMDTVVSMLHNRSEICTFAKLKSAVQEMTKRNFEQKNVGQIKTVYPEAYTFRQEKGLPAFGGKSHDYQLTVEPILDCDPESKLTTKSGRPSFTAKDILQRKNTFHNKLISVVKSHHKKFLSSLDRPLSVPDDKITRWHPKFSLDEVPDIPEDSLPEAPYVKKYQSAKDVLEDNQATLPDRVKKALSSVAMETVKEESPSPAPPAPRNTTTQIQGVPQSLLEKIRAKEAKRLEMKMMRDPVEDKRSLMIGRLPEMMRILRTYFVSEKKPALPMQNVIQKLADSYKTTIQISDVEAHVSLLVGFVPEWLKVVEIKKGKYLKMDRNIDLGTLQAKVSNMAKC</sequence>
<evidence type="ECO:0000256" key="2">
    <source>
        <dbReference type="ARBA" id="ARBA00023306"/>
    </source>
</evidence>
<comment type="similarity">
    <text evidence="1">Belongs to the Cdt1 family.</text>
</comment>
<dbReference type="OrthoDB" id="341730at2759"/>
<evidence type="ECO:0000256" key="4">
    <source>
        <dbReference type="SAM" id="MobiDB-lite"/>
    </source>
</evidence>
<keyword evidence="3" id="KW-0175">Coiled coil</keyword>
<reference evidence="7" key="1">
    <citation type="submission" date="2025-08" db="UniProtKB">
        <authorList>
            <consortium name="RefSeq"/>
        </authorList>
    </citation>
    <scope>IDENTIFICATION</scope>
    <source>
        <tissue evidence="7">Whole sample</tissue>
    </source>
</reference>
<evidence type="ECO:0000256" key="3">
    <source>
        <dbReference type="SAM" id="Coils"/>
    </source>
</evidence>
<dbReference type="GO" id="GO:0071163">
    <property type="term" value="P:DNA replication preinitiation complex assembly"/>
    <property type="evidence" value="ECO:0007669"/>
    <property type="project" value="InterPro"/>
</dbReference>
<feature type="region of interest" description="Disordered" evidence="4">
    <location>
        <begin position="230"/>
        <end position="259"/>
    </location>
</feature>
<feature type="region of interest" description="Disordered" evidence="4">
    <location>
        <begin position="579"/>
        <end position="599"/>
    </location>
</feature>
<dbReference type="GO" id="GO:0000076">
    <property type="term" value="P:DNA replication checkpoint signaling"/>
    <property type="evidence" value="ECO:0007669"/>
    <property type="project" value="TreeGrafter"/>
</dbReference>